<gene>
    <name evidence="8" type="ORF">DBT_0635</name>
</gene>
<evidence type="ECO:0000313" key="9">
    <source>
        <dbReference type="Proteomes" id="UP000093080"/>
    </source>
</evidence>
<dbReference type="CDD" id="cd00886">
    <property type="entry name" value="MogA_MoaB"/>
    <property type="match status" value="1"/>
</dbReference>
<comment type="function">
    <text evidence="6">Catalyzes the adenylation of molybdopterin as part of the biosynthesis of the molybdenum-cofactor.</text>
</comment>
<dbReference type="AlphaFoldDB" id="A0A1B9F8H1"/>
<dbReference type="GO" id="GO:0061598">
    <property type="term" value="F:molybdopterin adenylyltransferase activity"/>
    <property type="evidence" value="ECO:0007669"/>
    <property type="project" value="UniProtKB-EC"/>
</dbReference>
<comment type="catalytic activity">
    <reaction evidence="5">
        <text>molybdopterin + ATP + H(+) = adenylyl-molybdopterin + diphosphate</text>
        <dbReference type="Rhea" id="RHEA:31331"/>
        <dbReference type="ChEBI" id="CHEBI:15378"/>
        <dbReference type="ChEBI" id="CHEBI:30616"/>
        <dbReference type="ChEBI" id="CHEBI:33019"/>
        <dbReference type="ChEBI" id="CHEBI:58698"/>
        <dbReference type="ChEBI" id="CHEBI:62727"/>
        <dbReference type="EC" id="2.7.7.75"/>
    </reaction>
</comment>
<protein>
    <recommendedName>
        <fullName evidence="3">Molybdopterin adenylyltransferase</fullName>
        <ecNumber evidence="2">2.7.7.75</ecNumber>
    </recommendedName>
</protein>
<accession>A0A1B9F8H1</accession>
<evidence type="ECO:0000256" key="6">
    <source>
        <dbReference type="ARBA" id="ARBA00058212"/>
    </source>
</evidence>
<dbReference type="EC" id="2.7.7.75" evidence="2"/>
<name>A0A1B9F8H1_9BACT</name>
<evidence type="ECO:0000256" key="3">
    <source>
        <dbReference type="ARBA" id="ARBA00013491"/>
    </source>
</evidence>
<dbReference type="EMBL" id="MAGO01000002">
    <property type="protein sequence ID" value="OCC16173.1"/>
    <property type="molecule type" value="Genomic_DNA"/>
</dbReference>
<organism evidence="8 9">
    <name type="scientific">Dissulfuribacter thermophilus</name>
    <dbReference type="NCBI Taxonomy" id="1156395"/>
    <lineage>
        <taxon>Bacteria</taxon>
        <taxon>Pseudomonadati</taxon>
        <taxon>Thermodesulfobacteriota</taxon>
        <taxon>Dissulfuribacteria</taxon>
        <taxon>Dissulfuribacterales</taxon>
        <taxon>Dissulfuribacteraceae</taxon>
        <taxon>Dissulfuribacter</taxon>
    </lineage>
</organism>
<dbReference type="PROSITE" id="PS01078">
    <property type="entry name" value="MOCF_BIOSYNTHESIS_1"/>
    <property type="match status" value="1"/>
</dbReference>
<comment type="caution">
    <text evidence="8">The sequence shown here is derived from an EMBL/GenBank/DDBJ whole genome shotgun (WGS) entry which is preliminary data.</text>
</comment>
<dbReference type="InterPro" id="IPR051920">
    <property type="entry name" value="MPT_Adenylyltrnsfr/MoaC-Rel"/>
</dbReference>
<dbReference type="SMART" id="SM00852">
    <property type="entry name" value="MoCF_biosynth"/>
    <property type="match status" value="1"/>
</dbReference>
<evidence type="ECO:0000313" key="8">
    <source>
        <dbReference type="EMBL" id="OCC16173.1"/>
    </source>
</evidence>
<dbReference type="SUPFAM" id="SSF53218">
    <property type="entry name" value="Molybdenum cofactor biosynthesis proteins"/>
    <property type="match status" value="1"/>
</dbReference>
<dbReference type="Pfam" id="PF00994">
    <property type="entry name" value="MoCF_biosynth"/>
    <property type="match status" value="1"/>
</dbReference>
<feature type="domain" description="MoaB/Mog" evidence="7">
    <location>
        <begin position="11"/>
        <end position="156"/>
    </location>
</feature>
<dbReference type="PATRIC" id="fig|1156395.6.peg.646"/>
<dbReference type="PANTHER" id="PTHR43764:SF1">
    <property type="entry name" value="MOLYBDOPTERIN MOLYBDOTRANSFERASE"/>
    <property type="match status" value="1"/>
</dbReference>
<keyword evidence="4" id="KW-0501">Molybdenum cofactor biosynthesis</keyword>
<reference evidence="8 9" key="1">
    <citation type="submission" date="2016-06" db="EMBL/GenBank/DDBJ databases">
        <title>Respiratory ammonification of nitrate coupled to the oxidation of elemental sulfur in deep-sea autotrophic thermophilic bacteria.</title>
        <authorList>
            <person name="Slobodkina G.B."/>
            <person name="Mardanov A.V."/>
            <person name="Ravin N.V."/>
            <person name="Frolova A.A."/>
            <person name="Viryasiv M.B."/>
            <person name="Chernyh N.A."/>
            <person name="Bonch-Osmolovskaya E.A."/>
            <person name="Slobodkin A.I."/>
        </authorList>
    </citation>
    <scope>NUCLEOTIDE SEQUENCE [LARGE SCALE GENOMIC DNA]</scope>
    <source>
        <strain evidence="8 9">S69</strain>
    </source>
</reference>
<comment type="pathway">
    <text evidence="1">Cofactor biosynthesis; molybdopterin biosynthesis.</text>
</comment>
<evidence type="ECO:0000256" key="4">
    <source>
        <dbReference type="ARBA" id="ARBA00023150"/>
    </source>
</evidence>
<evidence type="ECO:0000259" key="7">
    <source>
        <dbReference type="SMART" id="SM00852"/>
    </source>
</evidence>
<dbReference type="PANTHER" id="PTHR43764">
    <property type="entry name" value="MOLYBDENUM COFACTOR BIOSYNTHESIS"/>
    <property type="match status" value="1"/>
</dbReference>
<dbReference type="InterPro" id="IPR001453">
    <property type="entry name" value="MoaB/Mog_dom"/>
</dbReference>
<dbReference type="InterPro" id="IPR036425">
    <property type="entry name" value="MoaB/Mog-like_dom_sf"/>
</dbReference>
<dbReference type="InterPro" id="IPR008284">
    <property type="entry name" value="MoCF_biosynth_CS"/>
</dbReference>
<proteinExistence type="predicted"/>
<dbReference type="RefSeq" id="WP_244155296.1">
    <property type="nucleotide sequence ID" value="NZ_MAGO01000002.1"/>
</dbReference>
<evidence type="ECO:0000256" key="1">
    <source>
        <dbReference type="ARBA" id="ARBA00005046"/>
    </source>
</evidence>
<dbReference type="STRING" id="1156395.DBT_0635"/>
<evidence type="ECO:0000256" key="5">
    <source>
        <dbReference type="ARBA" id="ARBA00051131"/>
    </source>
</evidence>
<dbReference type="GO" id="GO:0006777">
    <property type="term" value="P:Mo-molybdopterin cofactor biosynthetic process"/>
    <property type="evidence" value="ECO:0007669"/>
    <property type="project" value="UniProtKB-KW"/>
</dbReference>
<sequence length="171" mass="18456">MLPSDRLIRVGIITLSDSAFRGERVDKSGPEIYKILTEEGGYSVEAKEVIPDDEDMIVNALVRFSDELSLDLILTTGGTGLYPRDVTPEATKRVIEREVPGIPELMRLEGLKSTPYAALSRAVSGIRGKTLIVNLPGSVRAVRESLLAILPVLKHAVEKVSGDSSPCGKDA</sequence>
<dbReference type="Gene3D" id="3.40.980.10">
    <property type="entry name" value="MoaB/Mog-like domain"/>
    <property type="match status" value="1"/>
</dbReference>
<keyword evidence="9" id="KW-1185">Reference proteome</keyword>
<evidence type="ECO:0000256" key="2">
    <source>
        <dbReference type="ARBA" id="ARBA00012509"/>
    </source>
</evidence>
<dbReference type="NCBIfam" id="TIGR00177">
    <property type="entry name" value="molyb_syn"/>
    <property type="match status" value="1"/>
</dbReference>
<dbReference type="UniPathway" id="UPA00344"/>
<dbReference type="Proteomes" id="UP000093080">
    <property type="component" value="Unassembled WGS sequence"/>
</dbReference>